<comment type="caution">
    <text evidence="1">The sequence shown here is derived from an EMBL/GenBank/DDBJ whole genome shotgun (WGS) entry which is preliminary data.</text>
</comment>
<feature type="non-terminal residue" evidence="1">
    <location>
        <position position="65"/>
    </location>
</feature>
<dbReference type="Proteomes" id="UP001634394">
    <property type="component" value="Unassembled WGS sequence"/>
</dbReference>
<accession>A0ABD3X846</accession>
<proteinExistence type="predicted"/>
<name>A0ABD3X846_SINWO</name>
<evidence type="ECO:0000313" key="1">
    <source>
        <dbReference type="EMBL" id="KAL3881023.1"/>
    </source>
</evidence>
<gene>
    <name evidence="1" type="ORF">ACJMK2_033223</name>
</gene>
<protein>
    <submittedName>
        <fullName evidence="1">Uncharacterized protein</fullName>
    </submittedName>
</protein>
<dbReference type="EMBL" id="JBJQND010000004">
    <property type="protein sequence ID" value="KAL3881023.1"/>
    <property type="molecule type" value="Genomic_DNA"/>
</dbReference>
<organism evidence="1 2">
    <name type="scientific">Sinanodonta woodiana</name>
    <name type="common">Chinese pond mussel</name>
    <name type="synonym">Anodonta woodiana</name>
    <dbReference type="NCBI Taxonomy" id="1069815"/>
    <lineage>
        <taxon>Eukaryota</taxon>
        <taxon>Metazoa</taxon>
        <taxon>Spiralia</taxon>
        <taxon>Lophotrochozoa</taxon>
        <taxon>Mollusca</taxon>
        <taxon>Bivalvia</taxon>
        <taxon>Autobranchia</taxon>
        <taxon>Heteroconchia</taxon>
        <taxon>Palaeoheterodonta</taxon>
        <taxon>Unionida</taxon>
        <taxon>Unionoidea</taxon>
        <taxon>Unionidae</taxon>
        <taxon>Unioninae</taxon>
        <taxon>Sinanodonta</taxon>
    </lineage>
</organism>
<dbReference type="AlphaFoldDB" id="A0ABD3X846"/>
<sequence length="65" mass="7170">MAEVLGGSSSCILMCKSFLVIHVMLHLIIDQFLDVLASGKLNIVVPGNTYEFTRFQVTQTNSHDS</sequence>
<reference evidence="1 2" key="1">
    <citation type="submission" date="2024-11" db="EMBL/GenBank/DDBJ databases">
        <title>Chromosome-level genome assembly of the freshwater bivalve Anodonta woodiana.</title>
        <authorList>
            <person name="Chen X."/>
        </authorList>
    </citation>
    <scope>NUCLEOTIDE SEQUENCE [LARGE SCALE GENOMIC DNA]</scope>
    <source>
        <strain evidence="1">MN2024</strain>
        <tissue evidence="1">Gills</tissue>
    </source>
</reference>
<keyword evidence="2" id="KW-1185">Reference proteome</keyword>
<evidence type="ECO:0000313" key="2">
    <source>
        <dbReference type="Proteomes" id="UP001634394"/>
    </source>
</evidence>